<evidence type="ECO:0000259" key="10">
    <source>
        <dbReference type="PROSITE" id="PS50893"/>
    </source>
</evidence>
<dbReference type="CDD" id="cd03216">
    <property type="entry name" value="ABC_Carb_Monos_I"/>
    <property type="match status" value="1"/>
</dbReference>
<dbReference type="Gene3D" id="3.40.50.300">
    <property type="entry name" value="P-loop containing nucleotide triphosphate hydrolases"/>
    <property type="match status" value="2"/>
</dbReference>
<dbReference type="InterPro" id="IPR050107">
    <property type="entry name" value="ABC_carbohydrate_import_ATPase"/>
</dbReference>
<evidence type="ECO:0000256" key="9">
    <source>
        <dbReference type="ARBA" id="ARBA00023136"/>
    </source>
</evidence>
<keyword evidence="9" id="KW-0472">Membrane</keyword>
<dbReference type="InterPro" id="IPR003439">
    <property type="entry name" value="ABC_transporter-like_ATP-bd"/>
</dbReference>
<keyword evidence="8" id="KW-1278">Translocase</keyword>
<dbReference type="PANTHER" id="PTHR43790:SF3">
    <property type="entry name" value="D-ALLOSE IMPORT ATP-BINDING PROTEIN ALSA-RELATED"/>
    <property type="match status" value="1"/>
</dbReference>
<dbReference type="GO" id="GO:0005524">
    <property type="term" value="F:ATP binding"/>
    <property type="evidence" value="ECO:0007669"/>
    <property type="project" value="UniProtKB-KW"/>
</dbReference>
<evidence type="ECO:0000256" key="3">
    <source>
        <dbReference type="ARBA" id="ARBA00022475"/>
    </source>
</evidence>
<evidence type="ECO:0000256" key="1">
    <source>
        <dbReference type="ARBA" id="ARBA00004202"/>
    </source>
</evidence>
<organism evidence="11">
    <name type="scientific">marine sediment metagenome</name>
    <dbReference type="NCBI Taxonomy" id="412755"/>
    <lineage>
        <taxon>unclassified sequences</taxon>
        <taxon>metagenomes</taxon>
        <taxon>ecological metagenomes</taxon>
    </lineage>
</organism>
<dbReference type="SMART" id="SM00382">
    <property type="entry name" value="AAA"/>
    <property type="match status" value="1"/>
</dbReference>
<keyword evidence="6" id="KW-0547">Nucleotide-binding</keyword>
<evidence type="ECO:0000256" key="4">
    <source>
        <dbReference type="ARBA" id="ARBA00022597"/>
    </source>
</evidence>
<gene>
    <name evidence="11" type="ORF">S01H1_00354</name>
</gene>
<dbReference type="PANTHER" id="PTHR43790">
    <property type="entry name" value="CARBOHYDRATE TRANSPORT ATP-BINDING PROTEIN MG119-RELATED"/>
    <property type="match status" value="1"/>
</dbReference>
<keyword evidence="3" id="KW-1003">Cell membrane</keyword>
<proteinExistence type="predicted"/>
<dbReference type="SUPFAM" id="SSF52540">
    <property type="entry name" value="P-loop containing nucleoside triphosphate hydrolases"/>
    <property type="match status" value="2"/>
</dbReference>
<dbReference type="GO" id="GO:0005886">
    <property type="term" value="C:plasma membrane"/>
    <property type="evidence" value="ECO:0007669"/>
    <property type="project" value="UniProtKB-SubCell"/>
</dbReference>
<keyword evidence="7" id="KW-0067">ATP-binding</keyword>
<dbReference type="EMBL" id="BARS01000120">
    <property type="protein sequence ID" value="GAF72192.1"/>
    <property type="molecule type" value="Genomic_DNA"/>
</dbReference>
<comment type="caution">
    <text evidence="11">The sequence shown here is derived from an EMBL/GenBank/DDBJ whole genome shotgun (WGS) entry which is preliminary data.</text>
</comment>
<dbReference type="AlphaFoldDB" id="X0S8D3"/>
<keyword evidence="4" id="KW-0762">Sugar transport</keyword>
<evidence type="ECO:0000256" key="2">
    <source>
        <dbReference type="ARBA" id="ARBA00022448"/>
    </source>
</evidence>
<evidence type="ECO:0000256" key="8">
    <source>
        <dbReference type="ARBA" id="ARBA00022967"/>
    </source>
</evidence>
<comment type="subcellular location">
    <subcellularLocation>
        <location evidence="1">Cell membrane</location>
        <topology evidence="1">Peripheral membrane protein</topology>
    </subcellularLocation>
</comment>
<dbReference type="InterPro" id="IPR003593">
    <property type="entry name" value="AAA+_ATPase"/>
</dbReference>
<feature type="non-terminal residue" evidence="11">
    <location>
        <position position="385"/>
    </location>
</feature>
<name>X0S8D3_9ZZZZ</name>
<keyword evidence="2" id="KW-0813">Transport</keyword>
<dbReference type="GO" id="GO:0016887">
    <property type="term" value="F:ATP hydrolysis activity"/>
    <property type="evidence" value="ECO:0007669"/>
    <property type="project" value="InterPro"/>
</dbReference>
<evidence type="ECO:0000256" key="6">
    <source>
        <dbReference type="ARBA" id="ARBA00022741"/>
    </source>
</evidence>
<evidence type="ECO:0000313" key="11">
    <source>
        <dbReference type="EMBL" id="GAF72192.1"/>
    </source>
</evidence>
<reference evidence="11" key="1">
    <citation type="journal article" date="2014" name="Front. Microbiol.">
        <title>High frequency of phylogenetically diverse reductive dehalogenase-homologous genes in deep subseafloor sedimentary metagenomes.</title>
        <authorList>
            <person name="Kawai M."/>
            <person name="Futagami T."/>
            <person name="Toyoda A."/>
            <person name="Takaki Y."/>
            <person name="Nishi S."/>
            <person name="Hori S."/>
            <person name="Arai W."/>
            <person name="Tsubouchi T."/>
            <person name="Morono Y."/>
            <person name="Uchiyama I."/>
            <person name="Ito T."/>
            <person name="Fujiyama A."/>
            <person name="Inagaki F."/>
            <person name="Takami H."/>
        </authorList>
    </citation>
    <scope>NUCLEOTIDE SEQUENCE</scope>
    <source>
        <strain evidence="11">Expedition CK06-06</strain>
    </source>
</reference>
<feature type="domain" description="ABC transporter" evidence="10">
    <location>
        <begin position="10"/>
        <end position="248"/>
    </location>
</feature>
<evidence type="ECO:0000256" key="7">
    <source>
        <dbReference type="ARBA" id="ARBA00022840"/>
    </source>
</evidence>
<protein>
    <recommendedName>
        <fullName evidence="10">ABC transporter domain-containing protein</fullName>
    </recommendedName>
</protein>
<dbReference type="PROSITE" id="PS50893">
    <property type="entry name" value="ABC_TRANSPORTER_2"/>
    <property type="match status" value="1"/>
</dbReference>
<evidence type="ECO:0000256" key="5">
    <source>
        <dbReference type="ARBA" id="ARBA00022737"/>
    </source>
</evidence>
<sequence length="385" mass="43310">MYDKQGQRLLEMRGITKFFPGVRALNDVDLELNRGEILAIIGENGAGKSTLVKILGGIYYPNTGKIILDGKEVVVDSVQTATSLRIAFVHQELNLSDNLDVGSNIFLGREPRKKDFFNLIDQKKIYKDTEEILKRIDMQCSPYILLRDMAISSQQMVEIAKSLSISAQILIMDEPTSSLSGHETEQLFKVLKELRSQGVSIIYISHRLGEVKEVADRVMVLRDGAVSGHLSREEISHDNMVRLMVGRDVEKFYRRKHVITKKPIFEVKDFIVPSRPNKRIKFSIYKGEVLVLAGLVGAGRTEIAHALFGIDKPLSGKILLDGKTLKINNPQDAIRAGIGLVPEDRNLNGLIVEMAVEENITLVGLNHYQKMKMIQFKMVRSIARE</sequence>
<dbReference type="InterPro" id="IPR027417">
    <property type="entry name" value="P-loop_NTPase"/>
</dbReference>
<dbReference type="FunFam" id="3.40.50.300:FF:000127">
    <property type="entry name" value="Ribose import ATP-binding protein RbsA"/>
    <property type="match status" value="1"/>
</dbReference>
<keyword evidence="5" id="KW-0677">Repeat</keyword>
<dbReference type="Pfam" id="PF00005">
    <property type="entry name" value="ABC_tran"/>
    <property type="match status" value="2"/>
</dbReference>
<accession>X0S8D3</accession>